<evidence type="ECO:0000313" key="2">
    <source>
        <dbReference type="Proteomes" id="UP000282378"/>
    </source>
</evidence>
<feature type="non-terminal residue" evidence="1">
    <location>
        <position position="1"/>
    </location>
</feature>
<gene>
    <name evidence="1" type="ORF">APX70_06790</name>
</gene>
<keyword evidence="1" id="KW-0482">Metalloprotease</keyword>
<evidence type="ECO:0000313" key="1">
    <source>
        <dbReference type="EMBL" id="RMM04141.1"/>
    </source>
</evidence>
<dbReference type="Gene3D" id="3.40.390.10">
    <property type="entry name" value="Collagenase (Catalytic Domain)"/>
    <property type="match status" value="1"/>
</dbReference>
<organism evidence="1 2">
    <name type="scientific">Pseudomonas syringae pv. maculicola</name>
    <dbReference type="NCBI Taxonomy" id="59511"/>
    <lineage>
        <taxon>Bacteria</taxon>
        <taxon>Pseudomonadati</taxon>
        <taxon>Pseudomonadota</taxon>
        <taxon>Gammaproteobacteria</taxon>
        <taxon>Pseudomonadales</taxon>
        <taxon>Pseudomonadaceae</taxon>
        <taxon>Pseudomonas</taxon>
    </lineage>
</organism>
<comment type="caution">
    <text evidence="1">The sequence shown here is derived from an EMBL/GenBank/DDBJ whole genome shotgun (WGS) entry which is preliminary data.</text>
</comment>
<dbReference type="GO" id="GO:0008237">
    <property type="term" value="F:metallopeptidase activity"/>
    <property type="evidence" value="ECO:0007669"/>
    <property type="project" value="UniProtKB-KW"/>
</dbReference>
<keyword evidence="1" id="KW-0645">Protease</keyword>
<name>A0A3M3AUL3_PSEYM</name>
<dbReference type="InterPro" id="IPR024079">
    <property type="entry name" value="MetalloPept_cat_dom_sf"/>
</dbReference>
<reference evidence="1 2" key="1">
    <citation type="submission" date="2018-08" db="EMBL/GenBank/DDBJ databases">
        <title>Recombination of ecologically and evolutionarily significant loci maintains genetic cohesion in the Pseudomonas syringae species complex.</title>
        <authorList>
            <person name="Dillon M."/>
            <person name="Thakur S."/>
            <person name="Almeida R.N.D."/>
            <person name="Weir B.S."/>
            <person name="Guttman D.S."/>
        </authorList>
    </citation>
    <scope>NUCLEOTIDE SEQUENCE [LARGE SCALE GENOMIC DNA]</scope>
    <source>
        <strain evidence="1 2">88_10</strain>
    </source>
</reference>
<dbReference type="GO" id="GO:0006508">
    <property type="term" value="P:proteolysis"/>
    <property type="evidence" value="ECO:0007669"/>
    <property type="project" value="UniProtKB-KW"/>
</dbReference>
<keyword evidence="1" id="KW-0378">Hydrolase</keyword>
<sequence>HPFEGTQYNDVLLDAKFEDARYTIMSYTNNYSFKPTTPMLLDVAA</sequence>
<dbReference type="Proteomes" id="UP000282378">
    <property type="component" value="Unassembled WGS sequence"/>
</dbReference>
<accession>A0A3M3AUL3</accession>
<dbReference type="AlphaFoldDB" id="A0A3M3AUL3"/>
<protein>
    <submittedName>
        <fullName evidence="1">Metalloprotease</fullName>
    </submittedName>
</protein>
<proteinExistence type="predicted"/>
<dbReference type="EMBL" id="RBNL01000273">
    <property type="protein sequence ID" value="RMM04141.1"/>
    <property type="molecule type" value="Genomic_DNA"/>
</dbReference>
<feature type="non-terminal residue" evidence="1">
    <location>
        <position position="45"/>
    </location>
</feature>